<evidence type="ECO:0000259" key="7">
    <source>
        <dbReference type="Pfam" id="PF01171"/>
    </source>
</evidence>
<evidence type="ECO:0000313" key="8">
    <source>
        <dbReference type="EMBL" id="WGI36622.1"/>
    </source>
</evidence>
<evidence type="ECO:0000256" key="2">
    <source>
        <dbReference type="ARBA" id="ARBA00022694"/>
    </source>
</evidence>
<comment type="catalytic activity">
    <reaction evidence="5 6">
        <text>cytidine(34) in tRNA(Ile2) + L-lysine + ATP = lysidine(34) in tRNA(Ile2) + AMP + diphosphate + H(+)</text>
        <dbReference type="Rhea" id="RHEA:43744"/>
        <dbReference type="Rhea" id="RHEA-COMP:10625"/>
        <dbReference type="Rhea" id="RHEA-COMP:10670"/>
        <dbReference type="ChEBI" id="CHEBI:15378"/>
        <dbReference type="ChEBI" id="CHEBI:30616"/>
        <dbReference type="ChEBI" id="CHEBI:32551"/>
        <dbReference type="ChEBI" id="CHEBI:33019"/>
        <dbReference type="ChEBI" id="CHEBI:82748"/>
        <dbReference type="ChEBI" id="CHEBI:83665"/>
        <dbReference type="ChEBI" id="CHEBI:456215"/>
        <dbReference type="EC" id="6.3.4.19"/>
    </reaction>
</comment>
<keyword evidence="4 6" id="KW-0067">ATP-binding</keyword>
<evidence type="ECO:0000256" key="3">
    <source>
        <dbReference type="ARBA" id="ARBA00022741"/>
    </source>
</evidence>
<comment type="domain">
    <text evidence="6">The N-terminal region contains the highly conserved SGGXDS motif, predicted to be a P-loop motif involved in ATP binding.</text>
</comment>
<keyword evidence="2 6" id="KW-0819">tRNA processing</keyword>
<dbReference type="InterPro" id="IPR011063">
    <property type="entry name" value="TilS/TtcA_N"/>
</dbReference>
<evidence type="ECO:0000256" key="1">
    <source>
        <dbReference type="ARBA" id="ARBA00022598"/>
    </source>
</evidence>
<dbReference type="HAMAP" id="MF_01161">
    <property type="entry name" value="tRNA_Ile_lys_synt"/>
    <property type="match status" value="1"/>
</dbReference>
<dbReference type="Proteomes" id="UP001179842">
    <property type="component" value="Chromosome"/>
</dbReference>
<dbReference type="InterPro" id="IPR012795">
    <property type="entry name" value="tRNA_Ile_lys_synt_N"/>
</dbReference>
<accession>A0ABY8LTQ1</accession>
<organism evidence="8 9">
    <name type="scientific">Mesomycoplasma lagogenitalium</name>
    <dbReference type="NCBI Taxonomy" id="171286"/>
    <lineage>
        <taxon>Bacteria</taxon>
        <taxon>Bacillati</taxon>
        <taxon>Mycoplasmatota</taxon>
        <taxon>Mycoplasmoidales</taxon>
        <taxon>Metamycoplasmataceae</taxon>
        <taxon>Mesomycoplasma</taxon>
    </lineage>
</organism>
<gene>
    <name evidence="6 8" type="primary">tilS</name>
    <name evidence="8" type="ORF">QEG99_04120</name>
</gene>
<name>A0ABY8LTQ1_9BACT</name>
<dbReference type="SUPFAM" id="SSF52402">
    <property type="entry name" value="Adenine nucleotide alpha hydrolases-like"/>
    <property type="match status" value="1"/>
</dbReference>
<dbReference type="Gene3D" id="3.40.50.620">
    <property type="entry name" value="HUPs"/>
    <property type="match status" value="1"/>
</dbReference>
<keyword evidence="9" id="KW-1185">Reference proteome</keyword>
<dbReference type="EMBL" id="CP122979">
    <property type="protein sequence ID" value="WGI36622.1"/>
    <property type="molecule type" value="Genomic_DNA"/>
</dbReference>
<dbReference type="EC" id="6.3.4.19" evidence="6"/>
<keyword evidence="3 6" id="KW-0547">Nucleotide-binding</keyword>
<sequence>MLKIKKEKILLAVSGGPDSMFMLNKFKKYNVVVAHINYNKRIDSNKDQIIVEQYCKKYQIPFFTLNVNKQNYPLTGNFQDIARKIRYDFFKQIYQQENCSVLFIAHNKDDFIESAIMQKKQNKIVNYWGIKTNNKIFSMNIKRPLINKLWKKQIENKLKKKQIEYAIDSSNNQNIYQRNKIRLELKNKYLFKFFLFYKYKMFNFFLHLKNLKKNWVYKRWKNKNYDASFLLKKQNNFHYLIYKMINENYYNINLTKGKIESIFNFIISKNRTSSYKIKDNIFLLKIKNKLVFKSAENSFNNKKQNNAI</sequence>
<evidence type="ECO:0000313" key="9">
    <source>
        <dbReference type="Proteomes" id="UP001179842"/>
    </source>
</evidence>
<evidence type="ECO:0000256" key="5">
    <source>
        <dbReference type="ARBA" id="ARBA00048539"/>
    </source>
</evidence>
<keyword evidence="1 6" id="KW-0436">Ligase</keyword>
<comment type="subcellular location">
    <subcellularLocation>
        <location evidence="6">Cytoplasm</location>
    </subcellularLocation>
</comment>
<feature type="domain" description="tRNA(Ile)-lysidine/2-thiocytidine synthase N-terminal" evidence="7">
    <location>
        <begin position="8"/>
        <end position="183"/>
    </location>
</feature>
<proteinExistence type="inferred from homology"/>
<dbReference type="InterPro" id="IPR012094">
    <property type="entry name" value="tRNA_Ile_lys_synt"/>
</dbReference>
<comment type="function">
    <text evidence="6">Ligates lysine onto the cytidine present at position 34 of the AUA codon-specific tRNA(Ile) that contains the anticodon CAU, in an ATP-dependent manner. Cytidine is converted to lysidine, thus changing the amino acid specificity of the tRNA from methionine to isoleucine.</text>
</comment>
<dbReference type="InterPro" id="IPR014729">
    <property type="entry name" value="Rossmann-like_a/b/a_fold"/>
</dbReference>
<evidence type="ECO:0000256" key="4">
    <source>
        <dbReference type="ARBA" id="ARBA00022840"/>
    </source>
</evidence>
<dbReference type="GO" id="GO:0032267">
    <property type="term" value="F:tRNA(Ile)-lysidine synthase activity"/>
    <property type="evidence" value="ECO:0007669"/>
    <property type="project" value="UniProtKB-EC"/>
</dbReference>
<protein>
    <recommendedName>
        <fullName evidence="6">tRNA(Ile)-lysidine synthase</fullName>
        <ecNumber evidence="6">6.3.4.19</ecNumber>
    </recommendedName>
    <alternativeName>
        <fullName evidence="6">tRNA(Ile)-2-lysyl-cytidine synthase</fullName>
    </alternativeName>
    <alternativeName>
        <fullName evidence="6">tRNA(Ile)-lysidine synthetase</fullName>
    </alternativeName>
</protein>
<dbReference type="CDD" id="cd01992">
    <property type="entry name" value="TilS_N"/>
    <property type="match status" value="1"/>
</dbReference>
<keyword evidence="6" id="KW-0963">Cytoplasm</keyword>
<dbReference type="RefSeq" id="WP_280101923.1">
    <property type="nucleotide sequence ID" value="NZ_CP122979.1"/>
</dbReference>
<reference evidence="8" key="1">
    <citation type="submission" date="2023-04" db="EMBL/GenBank/DDBJ databases">
        <title>Completed genome of Mycoplasma lagogenitalium type strain 12MS.</title>
        <authorList>
            <person name="Spergser J."/>
        </authorList>
    </citation>
    <scope>NUCLEOTIDE SEQUENCE</scope>
    <source>
        <strain evidence="8">12MS</strain>
    </source>
</reference>
<dbReference type="PANTHER" id="PTHR43033:SF1">
    <property type="entry name" value="TRNA(ILE)-LYSIDINE SYNTHASE-RELATED"/>
    <property type="match status" value="1"/>
</dbReference>
<feature type="binding site" evidence="6">
    <location>
        <begin position="14"/>
        <end position="19"/>
    </location>
    <ligand>
        <name>ATP</name>
        <dbReference type="ChEBI" id="CHEBI:30616"/>
    </ligand>
</feature>
<dbReference type="NCBIfam" id="TIGR02432">
    <property type="entry name" value="lysidine_TilS_N"/>
    <property type="match status" value="1"/>
</dbReference>
<dbReference type="PANTHER" id="PTHR43033">
    <property type="entry name" value="TRNA(ILE)-LYSIDINE SYNTHASE-RELATED"/>
    <property type="match status" value="1"/>
</dbReference>
<evidence type="ECO:0000256" key="6">
    <source>
        <dbReference type="HAMAP-Rule" id="MF_01161"/>
    </source>
</evidence>
<dbReference type="Pfam" id="PF01171">
    <property type="entry name" value="ATP_bind_3"/>
    <property type="match status" value="1"/>
</dbReference>
<comment type="similarity">
    <text evidence="6">Belongs to the tRNA(Ile)-lysidine synthase family.</text>
</comment>